<feature type="domain" description="FAD dependent oxidoreductase" evidence="1">
    <location>
        <begin position="47"/>
        <end position="451"/>
    </location>
</feature>
<protein>
    <recommendedName>
        <fullName evidence="1">FAD dependent oxidoreductase domain-containing protein</fullName>
    </recommendedName>
</protein>
<comment type="caution">
    <text evidence="2">The sequence shown here is derived from an EMBL/GenBank/DDBJ whole genome shotgun (WGS) entry which is preliminary data.</text>
</comment>
<dbReference type="RefSeq" id="XP_018992761.1">
    <property type="nucleotide sequence ID" value="XM_019138818.1"/>
</dbReference>
<sequence length="500" mass="54861">MSSTPPSSPWGPAVLPPTWTLSEWQQTTRSDPLVNWGRDDPIPEKVDIVVVGSGLAGAKTAYSLLTSYPAEARPSLITFEARETCSGASGRNAGHCRPDAFRGFTAFATMHGEKNAAGVLASEAITLDKVKAFVKEHSVECELTERMTLDVVLSEEFKDYCSQAMQRAKDYGVDVSHINYYEGEEARKITRSPRALAAYEWPAASVNPAQLCYAIHRMNIALGAKLFSWTPVTSCISPSPTTLGKGEESEDGYRWKIMTPRGEVLTKKVVWATNGYTNLVLPEMDGLITAHKAQAIKLTLPPAGMTKFPRIEHTMSLRYVERFYSVMQRPDNSIILASPRKWPGQSPSTFQHLFGTYDDTHPLSERTTNTFSEVCDTLPGGGYTVVKDGGAEGYAKEGEGGLDYAWSGILGVTPDHVPFVGSVPDREGQYIIAGFNGHGMARIFHVAPCLARLIKGEKWDASVPECFEITEERLRRLREGLVEKAGAMGELTEKTGEVKV</sequence>
<dbReference type="AlphaFoldDB" id="A0A1E3HMY9"/>
<dbReference type="Proteomes" id="UP000094065">
    <property type="component" value="Unassembled WGS sequence"/>
</dbReference>
<name>A0A1E3HMY9_9TREE</name>
<dbReference type="Gene3D" id="3.50.50.60">
    <property type="entry name" value="FAD/NAD(P)-binding domain"/>
    <property type="match status" value="1"/>
</dbReference>
<dbReference type="GO" id="GO:0005737">
    <property type="term" value="C:cytoplasm"/>
    <property type="evidence" value="ECO:0007669"/>
    <property type="project" value="TreeGrafter"/>
</dbReference>
<proteinExistence type="predicted"/>
<dbReference type="InterPro" id="IPR036188">
    <property type="entry name" value="FAD/NAD-bd_sf"/>
</dbReference>
<gene>
    <name evidence="2" type="ORF">L202_04698</name>
</gene>
<dbReference type="PANTHER" id="PTHR13847:SF260">
    <property type="entry name" value="FAD DEPENDENT OXIDOREDUCTASE DOMAIN-CONTAINING PROTEIN"/>
    <property type="match status" value="1"/>
</dbReference>
<dbReference type="PANTHER" id="PTHR13847">
    <property type="entry name" value="SARCOSINE DEHYDROGENASE-RELATED"/>
    <property type="match status" value="1"/>
</dbReference>
<reference evidence="2 3" key="1">
    <citation type="submission" date="2016-06" db="EMBL/GenBank/DDBJ databases">
        <title>Evolution of pathogenesis and genome organization in the Tremellales.</title>
        <authorList>
            <person name="Cuomo C."/>
            <person name="Litvintseva A."/>
            <person name="Heitman J."/>
            <person name="Chen Y."/>
            <person name="Sun S."/>
            <person name="Springer D."/>
            <person name="Dromer F."/>
            <person name="Young S."/>
            <person name="Zeng Q."/>
            <person name="Chapman S."/>
            <person name="Gujja S."/>
            <person name="Saif S."/>
            <person name="Birren B."/>
        </authorList>
    </citation>
    <scope>NUCLEOTIDE SEQUENCE [LARGE SCALE GENOMIC DNA]</scope>
    <source>
        <strain evidence="2 3">CBS 6039</strain>
    </source>
</reference>
<evidence type="ECO:0000313" key="2">
    <source>
        <dbReference type="EMBL" id="ODN77525.1"/>
    </source>
</evidence>
<dbReference type="SUPFAM" id="SSF51905">
    <property type="entry name" value="FAD/NAD(P)-binding domain"/>
    <property type="match status" value="1"/>
</dbReference>
<dbReference type="STRING" id="1295533.A0A1E3HMY9"/>
<dbReference type="InterPro" id="IPR006076">
    <property type="entry name" value="FAD-dep_OxRdtase"/>
</dbReference>
<evidence type="ECO:0000259" key="1">
    <source>
        <dbReference type="Pfam" id="PF01266"/>
    </source>
</evidence>
<dbReference type="OrthoDB" id="429143at2759"/>
<dbReference type="EMBL" id="AWGJ01000007">
    <property type="protein sequence ID" value="ODN77525.1"/>
    <property type="molecule type" value="Genomic_DNA"/>
</dbReference>
<dbReference type="Pfam" id="PF01266">
    <property type="entry name" value="DAO"/>
    <property type="match status" value="1"/>
</dbReference>
<organism evidence="2 3">
    <name type="scientific">Cryptococcus amylolentus CBS 6039</name>
    <dbReference type="NCBI Taxonomy" id="1295533"/>
    <lineage>
        <taxon>Eukaryota</taxon>
        <taxon>Fungi</taxon>
        <taxon>Dikarya</taxon>
        <taxon>Basidiomycota</taxon>
        <taxon>Agaricomycotina</taxon>
        <taxon>Tremellomycetes</taxon>
        <taxon>Tremellales</taxon>
        <taxon>Cryptococcaceae</taxon>
        <taxon>Cryptococcus</taxon>
    </lineage>
</organism>
<evidence type="ECO:0000313" key="3">
    <source>
        <dbReference type="Proteomes" id="UP000094065"/>
    </source>
</evidence>
<dbReference type="GeneID" id="30156007"/>
<accession>A0A1E3HMY9</accession>
<keyword evidence="3" id="KW-1185">Reference proteome</keyword>
<dbReference type="Gene3D" id="3.30.9.10">
    <property type="entry name" value="D-Amino Acid Oxidase, subunit A, domain 2"/>
    <property type="match status" value="1"/>
</dbReference>